<dbReference type="AlphaFoldDB" id="K7A691"/>
<gene>
    <name evidence="1" type="ORF">GPLA_0074</name>
</gene>
<organism evidence="1 2">
    <name type="scientific">Paraglaciecola polaris LMG 21857</name>
    <dbReference type="NCBI Taxonomy" id="1129793"/>
    <lineage>
        <taxon>Bacteria</taxon>
        <taxon>Pseudomonadati</taxon>
        <taxon>Pseudomonadota</taxon>
        <taxon>Gammaproteobacteria</taxon>
        <taxon>Alteromonadales</taxon>
        <taxon>Alteromonadaceae</taxon>
        <taxon>Paraglaciecola</taxon>
    </lineage>
</organism>
<sequence length="44" mass="5146">MWIHSHSHTKRCLIAVLQSEALQKSIFRVYLIGYFLVASSRKVQ</sequence>
<comment type="caution">
    <text evidence="1">The sequence shown here is derived from an EMBL/GenBank/DDBJ whole genome shotgun (WGS) entry which is preliminary data.</text>
</comment>
<evidence type="ECO:0000313" key="1">
    <source>
        <dbReference type="EMBL" id="GAC30995.1"/>
    </source>
</evidence>
<reference evidence="2" key="1">
    <citation type="journal article" date="2014" name="Environ. Microbiol.">
        <title>Comparative genomics of the marine bacterial genus Glaciecola reveals the high degree of genomic diversity and genomic characteristic for cold adaptation.</title>
        <authorList>
            <person name="Qin Q.L."/>
            <person name="Xie B.B."/>
            <person name="Yu Y."/>
            <person name="Shu Y.L."/>
            <person name="Rong J.C."/>
            <person name="Zhang Y.J."/>
            <person name="Zhao D.L."/>
            <person name="Chen X.L."/>
            <person name="Zhang X.Y."/>
            <person name="Chen B."/>
            <person name="Zhou B.C."/>
            <person name="Zhang Y.Z."/>
        </authorList>
    </citation>
    <scope>NUCLEOTIDE SEQUENCE [LARGE SCALE GENOMIC DNA]</scope>
    <source>
        <strain evidence="2">LMG 21857</strain>
    </source>
</reference>
<accession>K7A691</accession>
<name>K7A691_9ALTE</name>
<dbReference type="Proteomes" id="UP000006322">
    <property type="component" value="Unassembled WGS sequence"/>
</dbReference>
<evidence type="ECO:0000313" key="2">
    <source>
        <dbReference type="Proteomes" id="UP000006322"/>
    </source>
</evidence>
<dbReference type="STRING" id="1129793.GPLA_0074"/>
<proteinExistence type="predicted"/>
<keyword evidence="2" id="KW-1185">Reference proteome</keyword>
<dbReference type="EMBL" id="BAER01000006">
    <property type="protein sequence ID" value="GAC30995.1"/>
    <property type="molecule type" value="Genomic_DNA"/>
</dbReference>
<protein>
    <submittedName>
        <fullName evidence="1">Uncharacterized protein</fullName>
    </submittedName>
</protein>